<evidence type="ECO:0000256" key="5">
    <source>
        <dbReference type="ARBA" id="ARBA00023237"/>
    </source>
</evidence>
<dbReference type="Pfam" id="PF00691">
    <property type="entry name" value="OmpA"/>
    <property type="match status" value="1"/>
</dbReference>
<dbReference type="PROSITE" id="PS51123">
    <property type="entry name" value="OMPA_2"/>
    <property type="match status" value="1"/>
</dbReference>
<protein>
    <recommendedName>
        <fullName evidence="8">Peptidoglycan-associated lipoprotein</fullName>
        <shortName evidence="8">PAL</shortName>
    </recommendedName>
</protein>
<dbReference type="InterPro" id="IPR036737">
    <property type="entry name" value="OmpA-like_sf"/>
</dbReference>
<proteinExistence type="inferred from homology"/>
<feature type="compositionally biased region" description="Gly residues" evidence="9">
    <location>
        <begin position="33"/>
        <end position="43"/>
    </location>
</feature>
<evidence type="ECO:0000256" key="4">
    <source>
        <dbReference type="ARBA" id="ARBA00023139"/>
    </source>
</evidence>
<feature type="chain" id="PRO_5032889845" description="Peptidoglycan-associated lipoprotein" evidence="10">
    <location>
        <begin position="20"/>
        <end position="168"/>
    </location>
</feature>
<dbReference type="SUPFAM" id="SSF103088">
    <property type="entry name" value="OmpA-like"/>
    <property type="match status" value="1"/>
</dbReference>
<dbReference type="GO" id="GO:0009279">
    <property type="term" value="C:cell outer membrane"/>
    <property type="evidence" value="ECO:0007669"/>
    <property type="project" value="UniProtKB-SubCell"/>
</dbReference>
<dbReference type="Gene3D" id="3.30.1330.60">
    <property type="entry name" value="OmpA-like domain"/>
    <property type="match status" value="1"/>
</dbReference>
<dbReference type="PANTHER" id="PTHR30329">
    <property type="entry name" value="STATOR ELEMENT OF FLAGELLAR MOTOR COMPLEX"/>
    <property type="match status" value="1"/>
</dbReference>
<keyword evidence="2 8" id="KW-0732">Signal</keyword>
<feature type="signal peptide" evidence="10">
    <location>
        <begin position="1"/>
        <end position="19"/>
    </location>
</feature>
<dbReference type="InterPro" id="IPR014169">
    <property type="entry name" value="Pal_lipo_C"/>
</dbReference>
<dbReference type="OrthoDB" id="9809164at2"/>
<comment type="similarity">
    <text evidence="8">Belongs to the Pal lipoprotein family.</text>
</comment>
<evidence type="ECO:0000256" key="7">
    <source>
        <dbReference type="ARBA" id="ARBA00023306"/>
    </source>
</evidence>
<dbReference type="InterPro" id="IPR006664">
    <property type="entry name" value="OMP_bac"/>
</dbReference>
<comment type="subcellular location">
    <subcellularLocation>
        <location evidence="8">Cell outer membrane</location>
        <topology evidence="8">Lipid-anchor</topology>
    </subcellularLocation>
</comment>
<keyword evidence="3 8" id="KW-0472">Membrane</keyword>
<dbReference type="RefSeq" id="WP_129969157.1">
    <property type="nucleotide sequence ID" value="NZ_JACCEW010000003.1"/>
</dbReference>
<feature type="domain" description="OmpA-like" evidence="11">
    <location>
        <begin position="53"/>
        <end position="168"/>
    </location>
</feature>
<dbReference type="EMBL" id="JACCEW010000003">
    <property type="protein sequence ID" value="NYT37738.1"/>
    <property type="molecule type" value="Genomic_DNA"/>
</dbReference>
<keyword evidence="5 8" id="KW-0998">Cell outer membrane</keyword>
<dbReference type="AlphaFoldDB" id="A0A853FDD3"/>
<comment type="subunit">
    <text evidence="8">The Tol-Pal system is composed of five core proteins: the inner membrane proteins TolA, TolQ and TolR, the periplasmic protein TolB and the outer membrane protein Pal. They form a network linking the inner and outer membranes and the peptidoglycan layer.</text>
</comment>
<dbReference type="InterPro" id="IPR006665">
    <property type="entry name" value="OmpA-like"/>
</dbReference>
<dbReference type="InterPro" id="IPR050330">
    <property type="entry name" value="Bact_OuterMem_StrucFunc"/>
</dbReference>
<feature type="region of interest" description="Disordered" evidence="9">
    <location>
        <begin position="29"/>
        <end position="54"/>
    </location>
</feature>
<name>A0A853FDD3_9BURK</name>
<sequence length="168" mass="18139">MSSRIAKCLTIAAFAASLAACSSVPLDESANGSGTGMGSGSGASTGQVMDPFNPQSPLAQQRSVYFEFDSYTVPEQYRSMVEMHSSYLSSHPQQKVRVEGNADERGGAEYNLALGQRRSEAVARMMSLLGVNSDQVEAVSFGEERPRATGHTEADYAENRRADIVYQR</sequence>
<evidence type="ECO:0000313" key="13">
    <source>
        <dbReference type="Proteomes" id="UP000580517"/>
    </source>
</evidence>
<keyword evidence="6 8" id="KW-0449">Lipoprotein</keyword>
<comment type="caution">
    <text evidence="12">The sequence shown here is derived from an EMBL/GenBank/DDBJ whole genome shotgun (WGS) entry which is preliminary data.</text>
</comment>
<dbReference type="HAMAP" id="MF_02204">
    <property type="entry name" value="Pal"/>
    <property type="match status" value="1"/>
</dbReference>
<accession>A0A853FDD3</accession>
<keyword evidence="4 8" id="KW-0564">Palmitate</keyword>
<organism evidence="12 13">
    <name type="scientific">Allopusillimonas soli</name>
    <dbReference type="NCBI Taxonomy" id="659016"/>
    <lineage>
        <taxon>Bacteria</taxon>
        <taxon>Pseudomonadati</taxon>
        <taxon>Pseudomonadota</taxon>
        <taxon>Betaproteobacteria</taxon>
        <taxon>Burkholderiales</taxon>
        <taxon>Alcaligenaceae</taxon>
        <taxon>Allopusillimonas</taxon>
    </lineage>
</organism>
<evidence type="ECO:0000256" key="3">
    <source>
        <dbReference type="ARBA" id="ARBA00023136"/>
    </source>
</evidence>
<dbReference type="PROSITE" id="PS51257">
    <property type="entry name" value="PROKAR_LIPOPROTEIN"/>
    <property type="match status" value="1"/>
</dbReference>
<gene>
    <name evidence="8 12" type="primary">pal</name>
    <name evidence="12" type="ORF">H0A68_12700</name>
</gene>
<evidence type="ECO:0000313" key="12">
    <source>
        <dbReference type="EMBL" id="NYT37738.1"/>
    </source>
</evidence>
<dbReference type="PANTHER" id="PTHR30329:SF21">
    <property type="entry name" value="LIPOPROTEIN YIAD-RELATED"/>
    <property type="match status" value="1"/>
</dbReference>
<evidence type="ECO:0000256" key="10">
    <source>
        <dbReference type="SAM" id="SignalP"/>
    </source>
</evidence>
<evidence type="ECO:0000259" key="11">
    <source>
        <dbReference type="PROSITE" id="PS51123"/>
    </source>
</evidence>
<evidence type="ECO:0000256" key="1">
    <source>
        <dbReference type="ARBA" id="ARBA00022618"/>
    </source>
</evidence>
<keyword evidence="1 8" id="KW-0132">Cell division</keyword>
<dbReference type="Proteomes" id="UP000580517">
    <property type="component" value="Unassembled WGS sequence"/>
</dbReference>
<keyword evidence="13" id="KW-1185">Reference proteome</keyword>
<evidence type="ECO:0000256" key="6">
    <source>
        <dbReference type="ARBA" id="ARBA00023288"/>
    </source>
</evidence>
<comment type="function">
    <text evidence="8">Part of the Tol-Pal system, which plays a role in outer membrane invagination during cell division and is important for maintaining outer membrane integrity.</text>
</comment>
<dbReference type="NCBIfam" id="TIGR02802">
    <property type="entry name" value="Pal_lipo"/>
    <property type="match status" value="1"/>
</dbReference>
<dbReference type="CDD" id="cd07185">
    <property type="entry name" value="OmpA_C-like"/>
    <property type="match status" value="1"/>
</dbReference>
<evidence type="ECO:0000256" key="2">
    <source>
        <dbReference type="ARBA" id="ARBA00022729"/>
    </source>
</evidence>
<dbReference type="InterPro" id="IPR039001">
    <property type="entry name" value="Pal"/>
</dbReference>
<dbReference type="PRINTS" id="PR01021">
    <property type="entry name" value="OMPADOMAIN"/>
</dbReference>
<reference evidence="12 13" key="1">
    <citation type="submission" date="2020-07" db="EMBL/GenBank/DDBJ databases">
        <title>Taxonomic revisions and descriptions of new bacterial species based on genomic comparisons in the high-G+C-content subgroup of the family Alcaligenaceae.</title>
        <authorList>
            <person name="Szabo A."/>
            <person name="Felfoldi T."/>
        </authorList>
    </citation>
    <scope>NUCLEOTIDE SEQUENCE [LARGE SCALE GENOMIC DNA]</scope>
    <source>
        <strain evidence="12 13">DSM 25264</strain>
    </source>
</reference>
<dbReference type="GO" id="GO:0051301">
    <property type="term" value="P:cell division"/>
    <property type="evidence" value="ECO:0007669"/>
    <property type="project" value="UniProtKB-UniRule"/>
</dbReference>
<evidence type="ECO:0000256" key="9">
    <source>
        <dbReference type="SAM" id="MobiDB-lite"/>
    </source>
</evidence>
<evidence type="ECO:0000256" key="8">
    <source>
        <dbReference type="HAMAP-Rule" id="MF_02204"/>
    </source>
</evidence>
<keyword evidence="7 8" id="KW-0131">Cell cycle</keyword>